<dbReference type="RefSeq" id="WP_103232949.1">
    <property type="nucleotide sequence ID" value="NZ_PPEG02000008.1"/>
</dbReference>
<keyword evidence="1" id="KW-0732">Signal</keyword>
<gene>
    <name evidence="2" type="ORF">C1634_019660</name>
</gene>
<name>A0A316WDM6_9FLAO</name>
<sequence length="571" mass="60107">MKRNLVFIGLLTFSSFMYSQVGINTPTPRATLDITAKTSDGSSPEGVIFPKLTGDEIKSADAHYGADQVGTIIFATVGVSSKEAGSKTENIDTPGYYYFDGVKWMKIKENSWNIDGNTGTDPNIHFIGTKDNQDLIFKRNNMRSGIISDKNTAFGYEALNPLGSGVYNTAMGVSALKSVTTGRYNTAVGSEALQSNTTGDENVSIGLGTLSSSTTGNYNTALGTFSLFSNISGLSNTAVGRFSSRLNTTGSFNTSVGVQSLESNTDGSENVAVGYVSLAANSTGQNNTALGNYALTQNSTGSDNVAVGYGALRSGKGSQNTILGTNAASNINGDGNIVIGYEAGTSSSGYVLNNRLIIANSSTITPLIDGNFSAKTLKTNGAFEINNGTRNGAIKIVDGTQDTGKVLTSDADGVGIWKSVAISFRPLSIPSITYTHPANNNNMAKYTGVPITLPPGKWLINVTLGLEFMNSAADIYSKGSNFIRFRLGDTTRDLNIGSFSSDAMLPKLASAGFGKSEERGMVRGDLGVNNTSGANKTYYLLADNVSSTGGLVSFDVRFDWDESSITYQPIQ</sequence>
<organism evidence="2 3">
    <name type="scientific">Chryseobacterium viscerum</name>
    <dbReference type="NCBI Taxonomy" id="1037377"/>
    <lineage>
        <taxon>Bacteria</taxon>
        <taxon>Pseudomonadati</taxon>
        <taxon>Bacteroidota</taxon>
        <taxon>Flavobacteriia</taxon>
        <taxon>Flavobacteriales</taxon>
        <taxon>Weeksellaceae</taxon>
        <taxon>Chryseobacterium group</taxon>
        <taxon>Chryseobacterium</taxon>
    </lineage>
</organism>
<dbReference type="Proteomes" id="UP000236413">
    <property type="component" value="Unassembled WGS sequence"/>
</dbReference>
<dbReference type="Gene3D" id="2.150.10.10">
    <property type="entry name" value="Serralysin-like metalloprotease, C-terminal"/>
    <property type="match status" value="1"/>
</dbReference>
<evidence type="ECO:0008006" key="4">
    <source>
        <dbReference type="Google" id="ProtNLM"/>
    </source>
</evidence>
<proteinExistence type="predicted"/>
<protein>
    <recommendedName>
        <fullName evidence="4">Trimeric autotransporter adhesin YadA-like head domain-containing protein</fullName>
    </recommendedName>
</protein>
<evidence type="ECO:0000313" key="3">
    <source>
        <dbReference type="Proteomes" id="UP000236413"/>
    </source>
</evidence>
<dbReference type="EMBL" id="PPEG02000008">
    <property type="protein sequence ID" value="PWN59525.1"/>
    <property type="molecule type" value="Genomic_DNA"/>
</dbReference>
<reference evidence="2 3" key="1">
    <citation type="submission" date="2018-04" db="EMBL/GenBank/DDBJ databases">
        <title>Chryseobacterium oncorhynchi 701B-08T from rainbow trout, and Chryseobacterium viscerum 687B-08T from diseased fish.</title>
        <authorList>
            <person name="Jeong J.-J."/>
            <person name="Lee Y.J."/>
            <person name="Pathiraja D."/>
            <person name="Park B."/>
            <person name="Choi I.-G."/>
            <person name="Kim K.D."/>
        </authorList>
    </citation>
    <scope>NUCLEOTIDE SEQUENCE [LARGE SCALE GENOMIC DNA]</scope>
    <source>
        <strain evidence="2 3">687B-08</strain>
    </source>
</reference>
<feature type="signal peptide" evidence="1">
    <location>
        <begin position="1"/>
        <end position="19"/>
    </location>
</feature>
<dbReference type="AlphaFoldDB" id="A0A316WDM6"/>
<evidence type="ECO:0000256" key="1">
    <source>
        <dbReference type="SAM" id="SignalP"/>
    </source>
</evidence>
<comment type="caution">
    <text evidence="2">The sequence shown here is derived from an EMBL/GenBank/DDBJ whole genome shotgun (WGS) entry which is preliminary data.</text>
</comment>
<evidence type="ECO:0000313" key="2">
    <source>
        <dbReference type="EMBL" id="PWN59525.1"/>
    </source>
</evidence>
<accession>A0A316WDM6</accession>
<feature type="chain" id="PRO_5016312769" description="Trimeric autotransporter adhesin YadA-like head domain-containing protein" evidence="1">
    <location>
        <begin position="20"/>
        <end position="571"/>
    </location>
</feature>
<dbReference type="InterPro" id="IPR011049">
    <property type="entry name" value="Serralysin-like_metalloprot_C"/>
</dbReference>